<accession>A0A916WQ94</accession>
<dbReference type="Gene3D" id="3.30.1330.70">
    <property type="entry name" value="Holliday junction resolvase RusA"/>
    <property type="match status" value="1"/>
</dbReference>
<dbReference type="GO" id="GO:0006310">
    <property type="term" value="P:DNA recombination"/>
    <property type="evidence" value="ECO:0007669"/>
    <property type="project" value="InterPro"/>
</dbReference>
<evidence type="ECO:0000313" key="2">
    <source>
        <dbReference type="Proteomes" id="UP000621454"/>
    </source>
</evidence>
<dbReference type="GO" id="GO:0006281">
    <property type="term" value="P:DNA repair"/>
    <property type="evidence" value="ECO:0007669"/>
    <property type="project" value="InterPro"/>
</dbReference>
<dbReference type="InterPro" id="IPR036614">
    <property type="entry name" value="RusA-like_sf"/>
</dbReference>
<dbReference type="EMBL" id="BMGC01000004">
    <property type="protein sequence ID" value="GGB22446.1"/>
    <property type="molecule type" value="Genomic_DNA"/>
</dbReference>
<dbReference type="SUPFAM" id="SSF103084">
    <property type="entry name" value="Holliday junction resolvase RusA"/>
    <property type="match status" value="1"/>
</dbReference>
<organism evidence="1 2">
    <name type="scientific">Gordonia jinhuaensis</name>
    <dbReference type="NCBI Taxonomy" id="1517702"/>
    <lineage>
        <taxon>Bacteria</taxon>
        <taxon>Bacillati</taxon>
        <taxon>Actinomycetota</taxon>
        <taxon>Actinomycetes</taxon>
        <taxon>Mycobacteriales</taxon>
        <taxon>Gordoniaceae</taxon>
        <taxon>Gordonia</taxon>
    </lineage>
</organism>
<proteinExistence type="predicted"/>
<dbReference type="GO" id="GO:0000287">
    <property type="term" value="F:magnesium ion binding"/>
    <property type="evidence" value="ECO:0007669"/>
    <property type="project" value="InterPro"/>
</dbReference>
<keyword evidence="2" id="KW-1185">Reference proteome</keyword>
<protein>
    <recommendedName>
        <fullName evidence="3">RusA-like resolvase</fullName>
    </recommendedName>
</protein>
<reference evidence="1" key="2">
    <citation type="submission" date="2020-09" db="EMBL/GenBank/DDBJ databases">
        <authorList>
            <person name="Sun Q."/>
            <person name="Zhou Y."/>
        </authorList>
    </citation>
    <scope>NUCLEOTIDE SEQUENCE</scope>
    <source>
        <strain evidence="1">CGMCC 1.12827</strain>
    </source>
</reference>
<evidence type="ECO:0000313" key="1">
    <source>
        <dbReference type="EMBL" id="GGB22446.1"/>
    </source>
</evidence>
<comment type="caution">
    <text evidence="1">The sequence shown here is derived from an EMBL/GenBank/DDBJ whole genome shotgun (WGS) entry which is preliminary data.</text>
</comment>
<gene>
    <name evidence="1" type="ORF">GCM10011489_08300</name>
</gene>
<dbReference type="Proteomes" id="UP000621454">
    <property type="component" value="Unassembled WGS sequence"/>
</dbReference>
<dbReference type="AlphaFoldDB" id="A0A916WQ94"/>
<name>A0A916WQ94_9ACTN</name>
<evidence type="ECO:0008006" key="3">
    <source>
        <dbReference type="Google" id="ProtNLM"/>
    </source>
</evidence>
<reference evidence="1" key="1">
    <citation type="journal article" date="2014" name="Int. J. Syst. Evol. Microbiol.">
        <title>Complete genome sequence of Corynebacterium casei LMG S-19264T (=DSM 44701T), isolated from a smear-ripened cheese.</title>
        <authorList>
            <consortium name="US DOE Joint Genome Institute (JGI-PGF)"/>
            <person name="Walter F."/>
            <person name="Albersmeier A."/>
            <person name="Kalinowski J."/>
            <person name="Ruckert C."/>
        </authorList>
    </citation>
    <scope>NUCLEOTIDE SEQUENCE</scope>
    <source>
        <strain evidence="1">CGMCC 1.12827</strain>
    </source>
</reference>
<sequence>MTDTRVTLTLPYERPPLTPNMRIHWTTRAALTREIRQTTHILAKAERLSPRGSQGVAITIHWHTPDRRRRDVGCLTLTAKAAIDGLVDAGILTDDDHTHVTEERYRISHDPTNPRIELWIEDQ</sequence>